<keyword evidence="4" id="KW-1185">Reference proteome</keyword>
<dbReference type="FunCoup" id="A0A5C7EJX4">
    <property type="interactions" value="26"/>
</dbReference>
<reference evidence="3 4" key="1">
    <citation type="submission" date="2019-08" db="EMBL/GenBank/DDBJ databases">
        <title>Pelomicrobium methylotrophicum gen. nov., sp. nov. a moderately thermophilic, facultatively anaerobic, lithoautotrophic and methylotrophic bacterium isolated from a terrestrial mud volcano.</title>
        <authorList>
            <person name="Slobodkina G.B."/>
            <person name="Merkel A.Y."/>
            <person name="Slobodkin A.I."/>
        </authorList>
    </citation>
    <scope>NUCLEOTIDE SEQUENCE [LARGE SCALE GENOMIC DNA]</scope>
    <source>
        <strain evidence="3 4">SM250</strain>
    </source>
</reference>
<dbReference type="HAMAP" id="MF_01940">
    <property type="entry name" value="RNA_CPDase"/>
    <property type="match status" value="1"/>
</dbReference>
<keyword evidence="1 2" id="KW-0378">Hydrolase</keyword>
<comment type="similarity">
    <text evidence="2">Belongs to the 2H phosphoesterase superfamily. ThpR family.</text>
</comment>
<dbReference type="GO" id="GO:0004113">
    <property type="term" value="F:2',3'-cyclic-nucleotide 3'-phosphodiesterase activity"/>
    <property type="evidence" value="ECO:0007669"/>
    <property type="project" value="InterPro"/>
</dbReference>
<accession>A0A5C7EJX4</accession>
<evidence type="ECO:0000256" key="2">
    <source>
        <dbReference type="HAMAP-Rule" id="MF_01940"/>
    </source>
</evidence>
<feature type="active site" description="Proton donor" evidence="2">
    <location>
        <position position="49"/>
    </location>
</feature>
<dbReference type="Gene3D" id="3.90.1140.10">
    <property type="entry name" value="Cyclic phosphodiesterase"/>
    <property type="match status" value="1"/>
</dbReference>
<dbReference type="Pfam" id="PF13563">
    <property type="entry name" value="2_5_RNA_ligase2"/>
    <property type="match status" value="1"/>
</dbReference>
<dbReference type="InterPro" id="IPR004175">
    <property type="entry name" value="RNA_CPDase"/>
</dbReference>
<dbReference type="GO" id="GO:0008664">
    <property type="term" value="F:RNA 2',3'-cyclic 3'-phosphodiesterase activity"/>
    <property type="evidence" value="ECO:0007669"/>
    <property type="project" value="UniProtKB-EC"/>
</dbReference>
<proteinExistence type="inferred from homology"/>
<evidence type="ECO:0000256" key="1">
    <source>
        <dbReference type="ARBA" id="ARBA00022801"/>
    </source>
</evidence>
<feature type="active site" description="Proton acceptor" evidence="2">
    <location>
        <position position="131"/>
    </location>
</feature>
<dbReference type="PANTHER" id="PTHR35561:SF1">
    <property type="entry name" value="RNA 2',3'-CYCLIC PHOSPHODIESTERASE"/>
    <property type="match status" value="1"/>
</dbReference>
<dbReference type="InParanoid" id="A0A5C7EJX4"/>
<evidence type="ECO:0000313" key="4">
    <source>
        <dbReference type="Proteomes" id="UP000321201"/>
    </source>
</evidence>
<evidence type="ECO:0000313" key="3">
    <source>
        <dbReference type="EMBL" id="TXF11297.1"/>
    </source>
</evidence>
<feature type="short sequence motif" description="HXTX 1" evidence="2">
    <location>
        <begin position="49"/>
        <end position="52"/>
    </location>
</feature>
<comment type="function">
    <text evidence="2">Hydrolyzes RNA 2',3'-cyclic phosphodiester to an RNA 2'-phosphomonoester.</text>
</comment>
<dbReference type="EMBL" id="VPFL01000015">
    <property type="protein sequence ID" value="TXF11297.1"/>
    <property type="molecule type" value="Genomic_DNA"/>
</dbReference>
<dbReference type="PANTHER" id="PTHR35561">
    <property type="entry name" value="RNA 2',3'-CYCLIC PHOSPHODIESTERASE"/>
    <property type="match status" value="1"/>
</dbReference>
<feature type="short sequence motif" description="HXTX 2" evidence="2">
    <location>
        <begin position="131"/>
        <end position="134"/>
    </location>
</feature>
<dbReference type="OrthoDB" id="7061261at2"/>
<comment type="caution">
    <text evidence="3">The sequence shown here is derived from an EMBL/GenBank/DDBJ whole genome shotgun (WGS) entry which is preliminary data.</text>
</comment>
<name>A0A5C7EJX4_9PROT</name>
<dbReference type="AlphaFoldDB" id="A0A5C7EJX4"/>
<comment type="catalytic activity">
    <reaction evidence="2">
        <text>a 3'-end 2',3'-cyclophospho-ribonucleotide-RNA + H2O = a 3'-end 2'-phospho-ribonucleotide-RNA + H(+)</text>
        <dbReference type="Rhea" id="RHEA:11828"/>
        <dbReference type="Rhea" id="RHEA-COMP:10464"/>
        <dbReference type="Rhea" id="RHEA-COMP:17353"/>
        <dbReference type="ChEBI" id="CHEBI:15377"/>
        <dbReference type="ChEBI" id="CHEBI:15378"/>
        <dbReference type="ChEBI" id="CHEBI:83064"/>
        <dbReference type="ChEBI" id="CHEBI:173113"/>
        <dbReference type="EC" id="3.1.4.58"/>
    </reaction>
</comment>
<dbReference type="EC" id="3.1.4.58" evidence="2"/>
<dbReference type="InterPro" id="IPR009097">
    <property type="entry name" value="Cyclic_Pdiesterase"/>
</dbReference>
<dbReference type="RefSeq" id="WP_147800313.1">
    <property type="nucleotide sequence ID" value="NZ_VPFL01000015.1"/>
</dbReference>
<sequence length="181" mass="20473">MSEPSRVGPWDRVFFALWPDGALRRRLARLVDRVTDACGGRGIRVDRLHLTLVFVGEVERERVDFLRALAASVVAPRIELTLDVLGYWRHNLIAWVGPSVVPEGLILLVRALEERLSAEGYSFDRRPYVPHVTLARNARCREAQVLEEAIAWTAEEFVLARSVRGEEGASYEVVDRWPLGG</sequence>
<dbReference type="SUPFAM" id="SSF55144">
    <property type="entry name" value="LigT-like"/>
    <property type="match status" value="1"/>
</dbReference>
<protein>
    <recommendedName>
        <fullName evidence="2">RNA 2',3'-cyclic phosphodiesterase</fullName>
        <shortName evidence="2">RNA 2',3'-CPDase</shortName>
        <ecNumber evidence="2">3.1.4.58</ecNumber>
    </recommendedName>
</protein>
<gene>
    <name evidence="3" type="primary">thpR</name>
    <name evidence="3" type="ORF">FR698_11330</name>
</gene>
<dbReference type="NCBIfam" id="TIGR02258">
    <property type="entry name" value="2_5_ligase"/>
    <property type="match status" value="1"/>
</dbReference>
<organism evidence="3 4">
    <name type="scientific">Pelomicrobium methylotrophicum</name>
    <dbReference type="NCBI Taxonomy" id="2602750"/>
    <lineage>
        <taxon>Bacteria</taxon>
        <taxon>Pseudomonadati</taxon>
        <taxon>Pseudomonadota</taxon>
        <taxon>Hydrogenophilia</taxon>
        <taxon>Hydrogenophilia incertae sedis</taxon>
        <taxon>Pelomicrobium</taxon>
    </lineage>
</organism>
<dbReference type="Proteomes" id="UP000321201">
    <property type="component" value="Unassembled WGS sequence"/>
</dbReference>